<dbReference type="SUPFAM" id="SSF52540">
    <property type="entry name" value="P-loop containing nucleoside triphosphate hydrolases"/>
    <property type="match status" value="1"/>
</dbReference>
<keyword evidence="3" id="KW-0812">Transmembrane</keyword>
<dbReference type="Gene3D" id="3.40.50.300">
    <property type="entry name" value="P-loop containing nucleotide triphosphate hydrolases"/>
    <property type="match status" value="1"/>
</dbReference>
<dbReference type="PROSITE" id="PS50893">
    <property type="entry name" value="ABC_TRANSPORTER_2"/>
    <property type="match status" value="1"/>
</dbReference>
<evidence type="ECO:0000256" key="2">
    <source>
        <dbReference type="ARBA" id="ARBA00022840"/>
    </source>
</evidence>
<dbReference type="PANTHER" id="PTHR43582">
    <property type="entry name" value="LINEARMYCIN RESISTANCE ATP-BINDING PROTEIN LNRL"/>
    <property type="match status" value="1"/>
</dbReference>
<reference evidence="5" key="2">
    <citation type="journal article" date="2007" name="Science">
        <title>Draft genome sequence of the sexually transmitted pathogen Trichomonas vaginalis.</title>
        <authorList>
            <person name="Carlton J.M."/>
            <person name="Hirt R.P."/>
            <person name="Silva J.C."/>
            <person name="Delcher A.L."/>
            <person name="Schatz M."/>
            <person name="Zhao Q."/>
            <person name="Wortman J.R."/>
            <person name="Bidwell S.L."/>
            <person name="Alsmark U.C.M."/>
            <person name="Besteiro S."/>
            <person name="Sicheritz-Ponten T."/>
            <person name="Noel C.J."/>
            <person name="Dacks J.B."/>
            <person name="Foster P.G."/>
            <person name="Simillion C."/>
            <person name="Van de Peer Y."/>
            <person name="Miranda-Saavedra D."/>
            <person name="Barton G.J."/>
            <person name="Westrop G.D."/>
            <person name="Mueller S."/>
            <person name="Dessi D."/>
            <person name="Fiori P.L."/>
            <person name="Ren Q."/>
            <person name="Paulsen I."/>
            <person name="Zhang H."/>
            <person name="Bastida-Corcuera F.D."/>
            <person name="Simoes-Barbosa A."/>
            <person name="Brown M.T."/>
            <person name="Hayes R.D."/>
            <person name="Mukherjee M."/>
            <person name="Okumura C.Y."/>
            <person name="Schneider R."/>
            <person name="Smith A.J."/>
            <person name="Vanacova S."/>
            <person name="Villalvazo M."/>
            <person name="Haas B.J."/>
            <person name="Pertea M."/>
            <person name="Feldblyum T.V."/>
            <person name="Utterback T.R."/>
            <person name="Shu C.L."/>
            <person name="Osoegawa K."/>
            <person name="de Jong P.J."/>
            <person name="Hrdy I."/>
            <person name="Horvathova L."/>
            <person name="Zubacova Z."/>
            <person name="Dolezal P."/>
            <person name="Malik S.B."/>
            <person name="Logsdon J.M. Jr."/>
            <person name="Henze K."/>
            <person name="Gupta A."/>
            <person name="Wang C.C."/>
            <person name="Dunne R.L."/>
            <person name="Upcroft J.A."/>
            <person name="Upcroft P."/>
            <person name="White O."/>
            <person name="Salzberg S.L."/>
            <person name="Tang P."/>
            <person name="Chiu C.-H."/>
            <person name="Lee Y.-S."/>
            <person name="Embley T.M."/>
            <person name="Coombs G.H."/>
            <person name="Mottram J.C."/>
            <person name="Tachezy J."/>
            <person name="Fraser-Liggett C.M."/>
            <person name="Johnson P.J."/>
        </authorList>
    </citation>
    <scope>NUCLEOTIDE SEQUENCE [LARGE SCALE GENOMIC DNA]</scope>
    <source>
        <strain evidence="5">G3</strain>
    </source>
</reference>
<reference evidence="5" key="1">
    <citation type="submission" date="2006-10" db="EMBL/GenBank/DDBJ databases">
        <authorList>
            <person name="Amadeo P."/>
            <person name="Zhao Q."/>
            <person name="Wortman J."/>
            <person name="Fraser-Liggett C."/>
            <person name="Carlton J."/>
        </authorList>
    </citation>
    <scope>NUCLEOTIDE SEQUENCE</scope>
    <source>
        <strain evidence="5">G3</strain>
    </source>
</reference>
<dbReference type="GO" id="GO:0005524">
    <property type="term" value="F:ATP binding"/>
    <property type="evidence" value="ECO:0007669"/>
    <property type="project" value="UniProtKB-KW"/>
</dbReference>
<feature type="domain" description="ABC transporter" evidence="4">
    <location>
        <begin position="122"/>
        <end position="349"/>
    </location>
</feature>
<dbReference type="eggNOG" id="KOG0059">
    <property type="taxonomic scope" value="Eukaryota"/>
</dbReference>
<gene>
    <name evidence="5" type="ORF">TVAG_432320</name>
</gene>
<dbReference type="InterPro" id="IPR003593">
    <property type="entry name" value="AAA+_ATPase"/>
</dbReference>
<dbReference type="FunFam" id="3.40.50.300:FF:001873">
    <property type="entry name" value="ABC transporter family protein"/>
    <property type="match status" value="1"/>
</dbReference>
<dbReference type="InterPro" id="IPR027417">
    <property type="entry name" value="P-loop_NTPase"/>
</dbReference>
<proteinExistence type="predicted"/>
<dbReference type="Pfam" id="PF00005">
    <property type="entry name" value="ABC_tran"/>
    <property type="match status" value="1"/>
</dbReference>
<dbReference type="InterPro" id="IPR017871">
    <property type="entry name" value="ABC_transporter-like_CS"/>
</dbReference>
<dbReference type="SMART" id="SM00382">
    <property type="entry name" value="AAA"/>
    <property type="match status" value="1"/>
</dbReference>
<dbReference type="KEGG" id="tva:4756482"/>
<dbReference type="GO" id="GO:0005319">
    <property type="term" value="F:lipid transporter activity"/>
    <property type="evidence" value="ECO:0000318"/>
    <property type="project" value="GO_Central"/>
</dbReference>
<dbReference type="STRING" id="5722.A2F8U6"/>
<evidence type="ECO:0000256" key="3">
    <source>
        <dbReference type="SAM" id="Phobius"/>
    </source>
</evidence>
<dbReference type="VEuPathDB" id="TrichDB:TVAG_432320"/>
<dbReference type="GO" id="GO:0006869">
    <property type="term" value="P:lipid transport"/>
    <property type="evidence" value="ECO:0000318"/>
    <property type="project" value="GO_Central"/>
</dbReference>
<dbReference type="VEuPathDB" id="TrichDB:TVAGG3_0126710"/>
<keyword evidence="3" id="KW-0472">Membrane</keyword>
<keyword evidence="6" id="KW-1185">Reference proteome</keyword>
<keyword evidence="3" id="KW-1133">Transmembrane helix</keyword>
<dbReference type="PANTHER" id="PTHR43582:SF2">
    <property type="entry name" value="LINEARMYCIN RESISTANCE ATP-BINDING PROTEIN LNRL"/>
    <property type="match status" value="1"/>
</dbReference>
<evidence type="ECO:0000259" key="4">
    <source>
        <dbReference type="PROSITE" id="PS50893"/>
    </source>
</evidence>
<organism evidence="5 6">
    <name type="scientific">Trichomonas vaginalis (strain ATCC PRA-98 / G3)</name>
    <dbReference type="NCBI Taxonomy" id="412133"/>
    <lineage>
        <taxon>Eukaryota</taxon>
        <taxon>Metamonada</taxon>
        <taxon>Parabasalia</taxon>
        <taxon>Trichomonadida</taxon>
        <taxon>Trichomonadidae</taxon>
        <taxon>Trichomonas</taxon>
    </lineage>
</organism>
<evidence type="ECO:0000256" key="1">
    <source>
        <dbReference type="ARBA" id="ARBA00022741"/>
    </source>
</evidence>
<keyword evidence="1" id="KW-0547">Nucleotide-binding</keyword>
<dbReference type="EMBL" id="DS113666">
    <property type="protein sequence ID" value="EAX98682.1"/>
    <property type="molecule type" value="Genomic_DNA"/>
</dbReference>
<dbReference type="GO" id="GO:0016887">
    <property type="term" value="F:ATP hydrolysis activity"/>
    <property type="evidence" value="ECO:0007669"/>
    <property type="project" value="InterPro"/>
</dbReference>
<dbReference type="OMA" id="FICAYLI"/>
<dbReference type="CDD" id="cd03263">
    <property type="entry name" value="ABC_subfamily_A"/>
    <property type="match status" value="1"/>
</dbReference>
<dbReference type="InterPro" id="IPR003439">
    <property type="entry name" value="ABC_transporter-like_ATP-bd"/>
</dbReference>
<protein>
    <submittedName>
        <fullName evidence="5">ABC transporter family protein</fullName>
    </submittedName>
</protein>
<keyword evidence="2" id="KW-0067">ATP-binding</keyword>
<dbReference type="OrthoDB" id="10255969at2759"/>
<evidence type="ECO:0000313" key="5">
    <source>
        <dbReference type="EMBL" id="EAX98682.1"/>
    </source>
</evidence>
<dbReference type="PROSITE" id="PS00211">
    <property type="entry name" value="ABC_TRANSPORTER_1"/>
    <property type="match status" value="1"/>
</dbReference>
<dbReference type="InParanoid" id="A2F8U6"/>
<feature type="transmembrane region" description="Helical" evidence="3">
    <location>
        <begin position="12"/>
        <end position="32"/>
    </location>
</feature>
<sequence>MILDESNILEYAAIMIFLPQWLSTMFIDNIMLSKVYSMPFSMKNIMLLSRWKNTWIILGISIAFICAYLILYFILNILMPRKFGSSPIGFSNIFCLSSWKQLFSFRRENLSDAVSDRFIDVIEIDKTYRSSPPVHALNNVTFSINQGDVVSLIGPNGSGKSTLLNAITRSISSDRGSLQIYGHQCSTGFSALQQHLGICYQENILFEGLSVYRHLEFFGTIRGLDSCHLKEDIEQIVSHFGLDGLENMSASTLSGGQKRKLCVAIAFIGHPYLVLLDEPTSGMDANIRQEIWKSISSYNVTSIVSTHSIEEAGILSNRMFVMRNGSLIFDGTPNDLRSQFHCGYRLTPIFSQESDKQYKTELVSWIQSKIDGVYLSPIHEDDIMLPVCDEITELLVEIESNKERFHINSFNIIVEQLENVLYRMYADDENL</sequence>
<dbReference type="GO" id="GO:0042626">
    <property type="term" value="F:ATPase-coupled transmembrane transporter activity"/>
    <property type="evidence" value="ECO:0000318"/>
    <property type="project" value="GO_Central"/>
</dbReference>
<dbReference type="AlphaFoldDB" id="A2F8U6"/>
<dbReference type="RefSeq" id="XP_001311612.1">
    <property type="nucleotide sequence ID" value="XM_001311611.1"/>
</dbReference>
<dbReference type="SMR" id="A2F8U6"/>
<name>A2F8U6_TRIV3</name>
<feature type="transmembrane region" description="Helical" evidence="3">
    <location>
        <begin position="53"/>
        <end position="75"/>
    </location>
</feature>
<dbReference type="Proteomes" id="UP000001542">
    <property type="component" value="Unassembled WGS sequence"/>
</dbReference>
<accession>A2F8U6</accession>
<evidence type="ECO:0000313" key="6">
    <source>
        <dbReference type="Proteomes" id="UP000001542"/>
    </source>
</evidence>
<dbReference type="FunCoup" id="A2F8U6">
    <property type="interactions" value="103"/>
</dbReference>